<dbReference type="eggNOG" id="COG3275">
    <property type="taxonomic scope" value="Bacteria"/>
</dbReference>
<evidence type="ECO:0000313" key="2">
    <source>
        <dbReference type="EMBL" id="BAJ75492.1"/>
    </source>
</evidence>
<organism evidence="2 3">
    <name type="scientific">Microbacterium testaceum (strain StLB037)</name>
    <dbReference type="NCBI Taxonomy" id="979556"/>
    <lineage>
        <taxon>Bacteria</taxon>
        <taxon>Bacillati</taxon>
        <taxon>Actinomycetota</taxon>
        <taxon>Actinomycetes</taxon>
        <taxon>Micrococcales</taxon>
        <taxon>Microbacteriaceae</taxon>
        <taxon>Microbacterium</taxon>
    </lineage>
</organism>
<dbReference type="HOGENOM" id="CLU_808483_0_0_11"/>
<evidence type="ECO:0000313" key="3">
    <source>
        <dbReference type="Proteomes" id="UP000008975"/>
    </source>
</evidence>
<dbReference type="Gene3D" id="1.10.1760.20">
    <property type="match status" value="1"/>
</dbReference>
<gene>
    <name evidence="2" type="ordered locus">MTES_2528</name>
</gene>
<evidence type="ECO:0008006" key="4">
    <source>
        <dbReference type="Google" id="ProtNLM"/>
    </source>
</evidence>
<name>E8N760_MICTS</name>
<dbReference type="OrthoDB" id="7628974at2"/>
<accession>E8N760</accession>
<keyword evidence="1" id="KW-1133">Transmembrane helix</keyword>
<feature type="transmembrane region" description="Helical" evidence="1">
    <location>
        <begin position="236"/>
        <end position="257"/>
    </location>
</feature>
<sequence length="343" mass="36822">MVLTASPQEQPDSLDRIARDLVAFKDARGPVSYGDLARRVGELRIARGVAATAAYPARTTVYDVFRPGRTRMDPALVHDIVRALGADDAEADEWVERYHRVRRSAEPAARPRPVAPVEVAATTDTPLLPTSTPTRRSAPLTILGCLVLNLIGLIVVQQLHLPLYLDMAGTAVVAIVFGPWYGVAVGLMTNLLGFVVGVPGAAPFALVNVVGALVWGYGVRRFGMGNDIVRYFQLNLLVAVACTMAGAPLNVLLFSGFSGHGSDTVTVSLEHLGLPLIAAAFSTNILTSVIDKLLTGFIALMVFVWLRRTFGVSAAHMPLVDHLHAPLARRRALGFLPGRLALR</sequence>
<dbReference type="AlphaFoldDB" id="E8N760"/>
<keyword evidence="1" id="KW-0812">Transmembrane</keyword>
<evidence type="ECO:0000256" key="1">
    <source>
        <dbReference type="SAM" id="Phobius"/>
    </source>
</evidence>
<reference key="2">
    <citation type="submission" date="2011-02" db="EMBL/GenBank/DDBJ databases">
        <title>Genome sequence of Microbacterium testaceum StLB037.</title>
        <authorList>
            <person name="Morohoshi T."/>
            <person name="Wang W.Z."/>
            <person name="Someya N."/>
            <person name="Ikeda T."/>
        </authorList>
    </citation>
    <scope>NUCLEOTIDE SEQUENCE</scope>
    <source>
        <strain>StLB037</strain>
    </source>
</reference>
<dbReference type="RefSeq" id="WP_013585617.1">
    <property type="nucleotide sequence ID" value="NC_015125.1"/>
</dbReference>
<keyword evidence="1" id="KW-0472">Membrane</keyword>
<dbReference type="STRING" id="979556.MTES_2528"/>
<feature type="transmembrane region" description="Helical" evidence="1">
    <location>
        <begin position="277"/>
        <end position="306"/>
    </location>
</feature>
<reference evidence="2 3" key="1">
    <citation type="journal article" date="2011" name="J. Bacteriol.">
        <title>Genome sequence of Microbacterium testaceum StLB037, an N-acylhomoserine lactone-degrading bacterium isolated from potato leaves.</title>
        <authorList>
            <person name="Morohoshi T."/>
            <person name="Wang W.-Z."/>
            <person name="Someya N."/>
            <person name="Ikeda T."/>
        </authorList>
    </citation>
    <scope>NUCLEOTIDE SEQUENCE [LARGE SCALE GENOMIC DNA]</scope>
    <source>
        <strain evidence="2 3">StLB037</strain>
    </source>
</reference>
<dbReference type="Proteomes" id="UP000008975">
    <property type="component" value="Chromosome"/>
</dbReference>
<dbReference type="KEGG" id="mts:MTES_2528"/>
<feature type="transmembrane region" description="Helical" evidence="1">
    <location>
        <begin position="138"/>
        <end position="156"/>
    </location>
</feature>
<feature type="transmembrane region" description="Helical" evidence="1">
    <location>
        <begin position="163"/>
        <end position="182"/>
    </location>
</feature>
<dbReference type="EMBL" id="AP012052">
    <property type="protein sequence ID" value="BAJ75492.1"/>
    <property type="molecule type" value="Genomic_DNA"/>
</dbReference>
<feature type="transmembrane region" description="Helical" evidence="1">
    <location>
        <begin position="194"/>
        <end position="215"/>
    </location>
</feature>
<proteinExistence type="predicted"/>
<protein>
    <recommendedName>
        <fullName evidence="4">ECF transporter S component</fullName>
    </recommendedName>
</protein>